<dbReference type="InterPro" id="IPR002942">
    <property type="entry name" value="S4_RNA-bd"/>
</dbReference>
<evidence type="ECO:0000256" key="3">
    <source>
        <dbReference type="ARBA" id="ARBA00022884"/>
    </source>
</evidence>
<dbReference type="Pfam" id="PF01479">
    <property type="entry name" value="S4"/>
    <property type="match status" value="1"/>
</dbReference>
<dbReference type="HAMAP" id="MF_01306_B">
    <property type="entry name" value="Ribosomal_uS4_B"/>
    <property type="match status" value="1"/>
</dbReference>
<comment type="subunit">
    <text evidence="7">Part of the 30S ribosomal subunit. Contacts protein S5. The interaction surface between S4 and S5 is involved in control of translational fidelity.</text>
</comment>
<dbReference type="GO" id="GO:0015935">
    <property type="term" value="C:small ribosomal subunit"/>
    <property type="evidence" value="ECO:0007669"/>
    <property type="project" value="InterPro"/>
</dbReference>
<name>A0A1B1BJW4_9MICO</name>
<dbReference type="AlphaFoldDB" id="A0A1B1BJW4"/>
<dbReference type="Pfam" id="PF00163">
    <property type="entry name" value="Ribosomal_S4"/>
    <property type="match status" value="1"/>
</dbReference>
<keyword evidence="2 7" id="KW-0699">rRNA-binding</keyword>
<dbReference type="PROSITE" id="PS50889">
    <property type="entry name" value="S4"/>
    <property type="match status" value="1"/>
</dbReference>
<dbReference type="SMART" id="SM01390">
    <property type="entry name" value="Ribosomal_S4"/>
    <property type="match status" value="1"/>
</dbReference>
<dbReference type="GO" id="GO:0003735">
    <property type="term" value="F:structural constituent of ribosome"/>
    <property type="evidence" value="ECO:0007669"/>
    <property type="project" value="InterPro"/>
</dbReference>
<evidence type="ECO:0000313" key="11">
    <source>
        <dbReference type="EMBL" id="ANP72824.1"/>
    </source>
</evidence>
<dbReference type="SMART" id="SM00363">
    <property type="entry name" value="S4"/>
    <property type="match status" value="1"/>
</dbReference>
<organism evidence="11 12">
    <name type="scientific">Cryobacterium arcticum</name>
    <dbReference type="NCBI Taxonomy" id="670052"/>
    <lineage>
        <taxon>Bacteria</taxon>
        <taxon>Bacillati</taxon>
        <taxon>Actinomycetota</taxon>
        <taxon>Actinomycetes</taxon>
        <taxon>Micrococcales</taxon>
        <taxon>Microbacteriaceae</taxon>
        <taxon>Cryobacterium</taxon>
    </lineage>
</organism>
<dbReference type="GO" id="GO:0019843">
    <property type="term" value="F:rRNA binding"/>
    <property type="evidence" value="ECO:0007669"/>
    <property type="project" value="UniProtKB-UniRule"/>
</dbReference>
<gene>
    <name evidence="7" type="primary">rpsD</name>
    <name evidence="11" type="ORF">PA27867_1871</name>
</gene>
<reference evidence="11 12" key="1">
    <citation type="submission" date="2016-06" db="EMBL/GenBank/DDBJ databases">
        <title>Genome sequencing of Cryobacterium arcticum PAMC 27867.</title>
        <authorList>
            <person name="Lee J."/>
            <person name="Kim O.-S."/>
        </authorList>
    </citation>
    <scope>NUCLEOTIDE SEQUENCE [LARGE SCALE GENOMIC DNA]</scope>
    <source>
        <strain evidence="11 12">PAMC 27867</strain>
    </source>
</reference>
<evidence type="ECO:0000256" key="1">
    <source>
        <dbReference type="ARBA" id="ARBA00007465"/>
    </source>
</evidence>
<dbReference type="InterPro" id="IPR036986">
    <property type="entry name" value="S4_RNA-bd_sf"/>
</dbReference>
<proteinExistence type="inferred from homology"/>
<dbReference type="PANTHER" id="PTHR11831:SF4">
    <property type="entry name" value="SMALL RIBOSOMAL SUBUNIT PROTEIN US4M"/>
    <property type="match status" value="1"/>
</dbReference>
<dbReference type="EMBL" id="CP016282">
    <property type="protein sequence ID" value="ANP72824.1"/>
    <property type="molecule type" value="Genomic_DNA"/>
</dbReference>
<keyword evidence="4 7" id="KW-0689">Ribosomal protein</keyword>
<evidence type="ECO:0000256" key="2">
    <source>
        <dbReference type="ARBA" id="ARBA00022730"/>
    </source>
</evidence>
<comment type="function">
    <text evidence="7">With S5 and S12 plays an important role in translational accuracy.</text>
</comment>
<evidence type="ECO:0000256" key="8">
    <source>
        <dbReference type="RuleBase" id="RU003699"/>
    </source>
</evidence>
<feature type="domain" description="Small ribosomal subunit protein uS4 N-terminal" evidence="10">
    <location>
        <begin position="39"/>
        <end position="128"/>
    </location>
</feature>
<dbReference type="InterPro" id="IPR022801">
    <property type="entry name" value="Ribosomal_uS4"/>
</dbReference>
<dbReference type="GO" id="GO:0006412">
    <property type="term" value="P:translation"/>
    <property type="evidence" value="ECO:0007669"/>
    <property type="project" value="UniProtKB-UniRule"/>
</dbReference>
<comment type="similarity">
    <text evidence="1 7 8">Belongs to the universal ribosomal protein uS4 family.</text>
</comment>
<dbReference type="InterPro" id="IPR018079">
    <property type="entry name" value="Ribosomal_uS4_CS"/>
</dbReference>
<dbReference type="Gene3D" id="3.10.290.10">
    <property type="entry name" value="RNA-binding S4 domain"/>
    <property type="match status" value="1"/>
</dbReference>
<keyword evidence="3 7" id="KW-0694">RNA-binding</keyword>
<sequence>MAPTPLISHDVLRLPSPAGPTPWYPFFSSIRKDTVSTKSRTRSKTRLSRALGIALTPKAAKYLEKRPYAPGEHGRTKRKTDSDYAVRLREKQRLRAQYGIREAQLKIAFEEARRRQGLTGENLVEILETRLDALLVRSAIARTTAQARQMVVHRHILVDGQLVDRPSFRVKPGQLIHVKARSEGTEPFQVAAAGGHVDLLPKLPPYLEVELDKLQARLVRAPKRIEIPVTCEVQLVVEYYAAR</sequence>
<dbReference type="Proteomes" id="UP000092582">
    <property type="component" value="Chromosome 1"/>
</dbReference>
<dbReference type="PROSITE" id="PS00632">
    <property type="entry name" value="RIBOSOMAL_S4"/>
    <property type="match status" value="1"/>
</dbReference>
<comment type="function">
    <text evidence="7">One of the primary rRNA binding proteins, it binds directly to 16S rRNA where it nucleates assembly of the body of the 30S subunit.</text>
</comment>
<dbReference type="CDD" id="cd00165">
    <property type="entry name" value="S4"/>
    <property type="match status" value="1"/>
</dbReference>
<accession>A0A1B1BJW4</accession>
<feature type="domain" description="RNA-binding S4" evidence="9">
    <location>
        <begin position="129"/>
        <end position="195"/>
    </location>
</feature>
<dbReference type="FunFam" id="3.10.290.10:FF:000001">
    <property type="entry name" value="30S ribosomal protein S4"/>
    <property type="match status" value="1"/>
</dbReference>
<dbReference type="PANTHER" id="PTHR11831">
    <property type="entry name" value="30S 40S RIBOSOMAL PROTEIN"/>
    <property type="match status" value="1"/>
</dbReference>
<dbReference type="InterPro" id="IPR001912">
    <property type="entry name" value="Ribosomal_uS4_N"/>
</dbReference>
<evidence type="ECO:0000256" key="7">
    <source>
        <dbReference type="HAMAP-Rule" id="MF_01306"/>
    </source>
</evidence>
<dbReference type="PATRIC" id="fig|670052.7.peg.1927"/>
<dbReference type="InterPro" id="IPR005709">
    <property type="entry name" value="Ribosomal_uS4_bac-type"/>
</dbReference>
<dbReference type="KEGG" id="cart:PA27867_1871"/>
<evidence type="ECO:0000259" key="10">
    <source>
        <dbReference type="SMART" id="SM01390"/>
    </source>
</evidence>
<dbReference type="NCBIfam" id="NF003717">
    <property type="entry name" value="PRK05327.1"/>
    <property type="match status" value="1"/>
</dbReference>
<evidence type="ECO:0000313" key="12">
    <source>
        <dbReference type="Proteomes" id="UP000092582"/>
    </source>
</evidence>
<evidence type="ECO:0000256" key="4">
    <source>
        <dbReference type="ARBA" id="ARBA00022980"/>
    </source>
</evidence>
<evidence type="ECO:0000256" key="5">
    <source>
        <dbReference type="ARBA" id="ARBA00023274"/>
    </source>
</evidence>
<protein>
    <recommendedName>
        <fullName evidence="6 7">Small ribosomal subunit protein uS4</fullName>
    </recommendedName>
</protein>
<keyword evidence="12" id="KW-1185">Reference proteome</keyword>
<keyword evidence="5 7" id="KW-0687">Ribonucleoprotein</keyword>
<dbReference type="SUPFAM" id="SSF55174">
    <property type="entry name" value="Alpha-L RNA-binding motif"/>
    <property type="match status" value="1"/>
</dbReference>
<dbReference type="STRING" id="670052.PA27867_1871"/>
<evidence type="ECO:0000256" key="6">
    <source>
        <dbReference type="ARBA" id="ARBA00035254"/>
    </source>
</evidence>
<evidence type="ECO:0000259" key="9">
    <source>
        <dbReference type="SMART" id="SM00363"/>
    </source>
</evidence>
<dbReference type="GO" id="GO:0042274">
    <property type="term" value="P:ribosomal small subunit biogenesis"/>
    <property type="evidence" value="ECO:0007669"/>
    <property type="project" value="TreeGrafter"/>
</dbReference>
<dbReference type="Gene3D" id="1.10.1050.10">
    <property type="entry name" value="Ribosomal Protein S4 Delta 41, Chain A, domain 1"/>
    <property type="match status" value="1"/>
</dbReference>
<dbReference type="NCBIfam" id="TIGR01017">
    <property type="entry name" value="rpsD_bact"/>
    <property type="match status" value="1"/>
</dbReference>